<feature type="region of interest" description="Disordered" evidence="1">
    <location>
        <begin position="78"/>
        <end position="97"/>
    </location>
</feature>
<dbReference type="AlphaFoldDB" id="A0A2B4S8G0"/>
<feature type="region of interest" description="Disordered" evidence="1">
    <location>
        <begin position="1"/>
        <end position="24"/>
    </location>
</feature>
<keyword evidence="3" id="KW-1185">Reference proteome</keyword>
<evidence type="ECO:0000313" key="2">
    <source>
        <dbReference type="EMBL" id="PFX24887.1"/>
    </source>
</evidence>
<gene>
    <name evidence="2" type="ORF">AWC38_SpisGene10520</name>
</gene>
<dbReference type="EMBL" id="LSMT01000165">
    <property type="protein sequence ID" value="PFX24887.1"/>
    <property type="molecule type" value="Genomic_DNA"/>
</dbReference>
<dbReference type="Proteomes" id="UP000225706">
    <property type="component" value="Unassembled WGS sequence"/>
</dbReference>
<reference evidence="3" key="1">
    <citation type="journal article" date="2017" name="bioRxiv">
        <title>Comparative analysis of the genomes of Stylophora pistillata and Acropora digitifera provides evidence for extensive differences between species of corals.</title>
        <authorList>
            <person name="Voolstra C.R."/>
            <person name="Li Y."/>
            <person name="Liew Y.J."/>
            <person name="Baumgarten S."/>
            <person name="Zoccola D."/>
            <person name="Flot J.-F."/>
            <person name="Tambutte S."/>
            <person name="Allemand D."/>
            <person name="Aranda M."/>
        </authorList>
    </citation>
    <scope>NUCLEOTIDE SEQUENCE [LARGE SCALE GENOMIC DNA]</scope>
</reference>
<organism evidence="2 3">
    <name type="scientific">Stylophora pistillata</name>
    <name type="common">Smooth cauliflower coral</name>
    <dbReference type="NCBI Taxonomy" id="50429"/>
    <lineage>
        <taxon>Eukaryota</taxon>
        <taxon>Metazoa</taxon>
        <taxon>Cnidaria</taxon>
        <taxon>Anthozoa</taxon>
        <taxon>Hexacorallia</taxon>
        <taxon>Scleractinia</taxon>
        <taxon>Astrocoeniina</taxon>
        <taxon>Pocilloporidae</taxon>
        <taxon>Stylophora</taxon>
    </lineage>
</organism>
<evidence type="ECO:0000256" key="1">
    <source>
        <dbReference type="SAM" id="MobiDB-lite"/>
    </source>
</evidence>
<comment type="caution">
    <text evidence="2">The sequence shown here is derived from an EMBL/GenBank/DDBJ whole genome shotgun (WGS) entry which is preliminary data.</text>
</comment>
<feature type="compositionally biased region" description="Pro residues" evidence="1">
    <location>
        <begin position="81"/>
        <end position="95"/>
    </location>
</feature>
<proteinExistence type="predicted"/>
<sequence length="289" mass="33510">MLDAKKSAEAVQMRTEEEEEAWKERWRKSVDAYYDQDNPVKQERMRPSEIPNPEMTLVEPLRQLANLVDFIKPDVQQQQPIQPPPIQQSIPPPPVEVNVSEEGEIPEAGNYQYDTLEDLLASVGVCYPCPIHNSGMNEVHSQKEWVQDVFLTCSVDNCPVFTSLKEYSTYNDRCRRQGHEWFTLDRIASMKCECGETPTLGMCKSEDNYNQLSNRESIYFLDLEEGFQIAYAMGNPTKLEEHSREDIFQIAQLIGFSKFKKVSSRLNVTKDELQCIKRDLELYEYAMDK</sequence>
<name>A0A2B4S8G0_STYPI</name>
<accession>A0A2B4S8G0</accession>
<protein>
    <submittedName>
        <fullName evidence="2">Uncharacterized protein</fullName>
    </submittedName>
</protein>
<evidence type="ECO:0000313" key="3">
    <source>
        <dbReference type="Proteomes" id="UP000225706"/>
    </source>
</evidence>